<evidence type="ECO:0000313" key="2">
    <source>
        <dbReference type="EMBL" id="JAC64987.1"/>
    </source>
</evidence>
<name>A0A061QWD4_9CHLO</name>
<feature type="compositionally biased region" description="Basic and acidic residues" evidence="1">
    <location>
        <begin position="1"/>
        <end position="15"/>
    </location>
</feature>
<feature type="non-terminal residue" evidence="2">
    <location>
        <position position="1"/>
    </location>
</feature>
<evidence type="ECO:0000256" key="1">
    <source>
        <dbReference type="SAM" id="MobiDB-lite"/>
    </source>
</evidence>
<reference evidence="2" key="1">
    <citation type="submission" date="2014-05" db="EMBL/GenBank/DDBJ databases">
        <title>The transcriptome of the halophilic microalga Tetraselmis sp. GSL018 isolated from the Great Salt Lake, Utah.</title>
        <authorList>
            <person name="Jinkerson R.E."/>
            <person name="D'Adamo S."/>
            <person name="Posewitz M.C."/>
        </authorList>
    </citation>
    <scope>NUCLEOTIDE SEQUENCE</scope>
    <source>
        <strain evidence="2">GSL018</strain>
    </source>
</reference>
<feature type="region of interest" description="Disordered" evidence="1">
    <location>
        <begin position="70"/>
        <end position="125"/>
    </location>
</feature>
<dbReference type="AlphaFoldDB" id="A0A061QWD4"/>
<sequence>ELLRRVGERERHADAVAHPSGPRPGHKLDARRGYERDAVSRGRRAPGELREQGVGSRKILFTWRVTALSMSKSSRGGSSGPLRVGSEEQDIEPRTAAREFGFLRPETSAAARRRKGNRQGPGVVD</sequence>
<proteinExistence type="predicted"/>
<protein>
    <submittedName>
        <fullName evidence="2">Uncharacterized protein</fullName>
    </submittedName>
</protein>
<feature type="compositionally biased region" description="Basic and acidic residues" evidence="1">
    <location>
        <begin position="26"/>
        <end position="51"/>
    </location>
</feature>
<feature type="region of interest" description="Disordered" evidence="1">
    <location>
        <begin position="1"/>
        <end position="53"/>
    </location>
</feature>
<dbReference type="EMBL" id="GBEZ01021796">
    <property type="protein sequence ID" value="JAC64987.1"/>
    <property type="molecule type" value="Transcribed_RNA"/>
</dbReference>
<accession>A0A061QWD4</accession>
<organism evidence="2">
    <name type="scientific">Tetraselmis sp. GSL018</name>
    <dbReference type="NCBI Taxonomy" id="582737"/>
    <lineage>
        <taxon>Eukaryota</taxon>
        <taxon>Viridiplantae</taxon>
        <taxon>Chlorophyta</taxon>
        <taxon>core chlorophytes</taxon>
        <taxon>Chlorodendrophyceae</taxon>
        <taxon>Chlorodendrales</taxon>
        <taxon>Chlorodendraceae</taxon>
        <taxon>Tetraselmis</taxon>
    </lineage>
</organism>
<gene>
    <name evidence="2" type="ORF">TSPGSL018_17092</name>
</gene>
<feature type="compositionally biased region" description="Low complexity" evidence="1">
    <location>
        <begin position="70"/>
        <end position="84"/>
    </location>
</feature>